<name>A0A2W1NR39_9FLAO</name>
<dbReference type="EMBL" id="QKSB01000005">
    <property type="protein sequence ID" value="PZE17148.1"/>
    <property type="molecule type" value="Genomic_DNA"/>
</dbReference>
<protein>
    <submittedName>
        <fullName evidence="1">DNA alkylation repair protein</fullName>
    </submittedName>
</protein>
<dbReference type="CDD" id="cd07064">
    <property type="entry name" value="AlkD_like_1"/>
    <property type="match status" value="1"/>
</dbReference>
<reference evidence="1 2" key="1">
    <citation type="submission" date="2018-06" db="EMBL/GenBank/DDBJ databases">
        <title>The draft genome sequence of Crocinitomix sp. SM1701.</title>
        <authorList>
            <person name="Zhang X."/>
        </authorList>
    </citation>
    <scope>NUCLEOTIDE SEQUENCE [LARGE SCALE GENOMIC DNA]</scope>
    <source>
        <strain evidence="1 2">SM1701</strain>
    </source>
</reference>
<dbReference type="Proteomes" id="UP000249248">
    <property type="component" value="Unassembled WGS sequence"/>
</dbReference>
<dbReference type="OrthoDB" id="9775346at2"/>
<dbReference type="SUPFAM" id="SSF48371">
    <property type="entry name" value="ARM repeat"/>
    <property type="match status" value="1"/>
</dbReference>
<dbReference type="InterPro" id="IPR014825">
    <property type="entry name" value="DNA_alkylation"/>
</dbReference>
<dbReference type="PANTHER" id="PTHR34070">
    <property type="entry name" value="ARMADILLO-TYPE FOLD"/>
    <property type="match status" value="1"/>
</dbReference>
<comment type="caution">
    <text evidence="1">The sequence shown here is derived from an EMBL/GenBank/DDBJ whole genome shotgun (WGS) entry which is preliminary data.</text>
</comment>
<evidence type="ECO:0000313" key="1">
    <source>
        <dbReference type="EMBL" id="PZE17148.1"/>
    </source>
</evidence>
<evidence type="ECO:0000313" key="2">
    <source>
        <dbReference type="Proteomes" id="UP000249248"/>
    </source>
</evidence>
<dbReference type="Pfam" id="PF08713">
    <property type="entry name" value="DNA_alkylation"/>
    <property type="match status" value="1"/>
</dbReference>
<accession>A0A2W1NR39</accession>
<dbReference type="RefSeq" id="WP_111063272.1">
    <property type="nucleotide sequence ID" value="NZ_JBHUCU010000008.1"/>
</dbReference>
<dbReference type="InterPro" id="IPR016024">
    <property type="entry name" value="ARM-type_fold"/>
</dbReference>
<keyword evidence="2" id="KW-1185">Reference proteome</keyword>
<sequence>MITLKKIIDLFEQEQNKVASDKMSAYLKHQFKFYGIRSPTRKLITKPIITATKTYSKSEIKTLVTALWATAYRELHHLALDISVNYFKKNTAEKDLEFFIWMATKNQWWDSIDVIAPKLMGNYFLLFPEKREAFIEKCLTSNDFWLVRCAILFPLKYKESTDLDLLFETILKVPNTKEFFIHKAIGWVLRENTRLYPEAVIDFVRDHENKLSNLSKKEALRLIK</sequence>
<gene>
    <name evidence="1" type="ORF">DNU06_10425</name>
</gene>
<dbReference type="AlphaFoldDB" id="A0A2W1NR39"/>
<dbReference type="PANTHER" id="PTHR34070:SF1">
    <property type="entry name" value="DNA ALKYLATION REPAIR PROTEIN"/>
    <property type="match status" value="1"/>
</dbReference>
<organism evidence="1 2">
    <name type="scientific">Putridiphycobacter roseus</name>
    <dbReference type="NCBI Taxonomy" id="2219161"/>
    <lineage>
        <taxon>Bacteria</taxon>
        <taxon>Pseudomonadati</taxon>
        <taxon>Bacteroidota</taxon>
        <taxon>Flavobacteriia</taxon>
        <taxon>Flavobacteriales</taxon>
        <taxon>Crocinitomicaceae</taxon>
        <taxon>Putridiphycobacter</taxon>
    </lineage>
</organism>
<proteinExistence type="predicted"/>
<dbReference type="Gene3D" id="1.25.10.90">
    <property type="match status" value="1"/>
</dbReference>